<dbReference type="Gene3D" id="3.40.50.2300">
    <property type="match status" value="1"/>
</dbReference>
<dbReference type="PANTHER" id="PTHR44591">
    <property type="entry name" value="STRESS RESPONSE REGULATOR PROTEIN 1"/>
    <property type="match status" value="1"/>
</dbReference>
<proteinExistence type="predicted"/>
<dbReference type="CDD" id="cd00156">
    <property type="entry name" value="REC"/>
    <property type="match status" value="1"/>
</dbReference>
<feature type="domain" description="Response regulatory" evidence="3">
    <location>
        <begin position="3"/>
        <end position="118"/>
    </location>
</feature>
<gene>
    <name evidence="4" type="ORF">A3F84_13830</name>
</gene>
<organism evidence="4 5">
    <name type="scientific">Handelsmanbacteria sp. (strain RIFCSPLOWO2_12_FULL_64_10)</name>
    <dbReference type="NCBI Taxonomy" id="1817868"/>
    <lineage>
        <taxon>Bacteria</taxon>
        <taxon>Candidatus Handelsmaniibacteriota</taxon>
    </lineage>
</organism>
<dbReference type="GO" id="GO:0000160">
    <property type="term" value="P:phosphorelay signal transduction system"/>
    <property type="evidence" value="ECO:0007669"/>
    <property type="project" value="InterPro"/>
</dbReference>
<evidence type="ECO:0000256" key="2">
    <source>
        <dbReference type="PROSITE-ProRule" id="PRU00169"/>
    </source>
</evidence>
<dbReference type="SMART" id="SM00448">
    <property type="entry name" value="REC"/>
    <property type="match status" value="1"/>
</dbReference>
<dbReference type="InterPro" id="IPR003594">
    <property type="entry name" value="HATPase_dom"/>
</dbReference>
<dbReference type="EMBL" id="MFKF01000099">
    <property type="protein sequence ID" value="OGG54655.1"/>
    <property type="molecule type" value="Genomic_DNA"/>
</dbReference>
<accession>A0A1F6CZT9</accession>
<dbReference type="SUPFAM" id="SSF55874">
    <property type="entry name" value="ATPase domain of HSP90 chaperone/DNA topoisomerase II/histidine kinase"/>
    <property type="match status" value="1"/>
</dbReference>
<dbReference type="Gene3D" id="3.30.565.10">
    <property type="entry name" value="Histidine kinase-like ATPase, C-terminal domain"/>
    <property type="match status" value="1"/>
</dbReference>
<evidence type="ECO:0000313" key="4">
    <source>
        <dbReference type="EMBL" id="OGG54655.1"/>
    </source>
</evidence>
<dbReference type="PROSITE" id="PS50110">
    <property type="entry name" value="RESPONSE_REGULATORY"/>
    <property type="match status" value="1"/>
</dbReference>
<keyword evidence="1 2" id="KW-0597">Phosphoprotein</keyword>
<feature type="modified residue" description="4-aspartylphosphate" evidence="2">
    <location>
        <position position="53"/>
    </location>
</feature>
<dbReference type="InterPro" id="IPR011006">
    <property type="entry name" value="CheY-like_superfamily"/>
</dbReference>
<evidence type="ECO:0000259" key="3">
    <source>
        <dbReference type="PROSITE" id="PS50110"/>
    </source>
</evidence>
<dbReference type="Pfam" id="PF13581">
    <property type="entry name" value="HATPase_c_2"/>
    <property type="match status" value="1"/>
</dbReference>
<sequence length="295" mass="32799">MATVLVVDDAEVSRYLAGRLLERQEGMKAVYAENGREALAVIQREAPDLVLTDLRMPEMDGLTLVEAIRKAHPSLPVILMTAYGNEEVAIQALQKGAASYVPKQNLARDLSGTVQKILEVAQADRQHQRLMDCLTQTEARFVLESDPSLISPLVAHLQDNLRRMGLCDETELIRVAVALDEALLNAMHHGNLELNSGLREEDTDAYYALADARRQEAPYRDRRVHVTAQESRSEAVYVVRDGGPGFDPLIVPDPTDPANLTKVSGRGLLLIRTFMDEVRHNAEGNEITMIKRREG</sequence>
<evidence type="ECO:0000313" key="5">
    <source>
        <dbReference type="Proteomes" id="UP000178606"/>
    </source>
</evidence>
<evidence type="ECO:0000256" key="1">
    <source>
        <dbReference type="ARBA" id="ARBA00022553"/>
    </source>
</evidence>
<dbReference type="SUPFAM" id="SSF52172">
    <property type="entry name" value="CheY-like"/>
    <property type="match status" value="1"/>
</dbReference>
<comment type="caution">
    <text evidence="4">The sequence shown here is derived from an EMBL/GenBank/DDBJ whole genome shotgun (WGS) entry which is preliminary data.</text>
</comment>
<dbReference type="InterPro" id="IPR001789">
    <property type="entry name" value="Sig_transdc_resp-reg_receiver"/>
</dbReference>
<dbReference type="InterPro" id="IPR050595">
    <property type="entry name" value="Bact_response_regulator"/>
</dbReference>
<dbReference type="InterPro" id="IPR036890">
    <property type="entry name" value="HATPase_C_sf"/>
</dbReference>
<reference evidence="4 5" key="1">
    <citation type="journal article" date="2016" name="Nat. Commun.">
        <title>Thousands of microbial genomes shed light on interconnected biogeochemical processes in an aquifer system.</title>
        <authorList>
            <person name="Anantharaman K."/>
            <person name="Brown C.T."/>
            <person name="Hug L.A."/>
            <person name="Sharon I."/>
            <person name="Castelle C.J."/>
            <person name="Probst A.J."/>
            <person name="Thomas B.C."/>
            <person name="Singh A."/>
            <person name="Wilkins M.J."/>
            <person name="Karaoz U."/>
            <person name="Brodie E.L."/>
            <person name="Williams K.H."/>
            <person name="Hubbard S.S."/>
            <person name="Banfield J.F."/>
        </authorList>
    </citation>
    <scope>NUCLEOTIDE SEQUENCE [LARGE SCALE GENOMIC DNA]</scope>
    <source>
        <strain evidence="5">RIFCSPLOWO2_12_FULL_64_10</strain>
    </source>
</reference>
<dbReference type="CDD" id="cd16936">
    <property type="entry name" value="HATPase_RsbW-like"/>
    <property type="match status" value="1"/>
</dbReference>
<protein>
    <recommendedName>
        <fullName evidence="3">Response regulatory domain-containing protein</fullName>
    </recommendedName>
</protein>
<dbReference type="PANTHER" id="PTHR44591:SF3">
    <property type="entry name" value="RESPONSE REGULATORY DOMAIN-CONTAINING PROTEIN"/>
    <property type="match status" value="1"/>
</dbReference>
<dbReference type="Pfam" id="PF00072">
    <property type="entry name" value="Response_reg"/>
    <property type="match status" value="1"/>
</dbReference>
<name>A0A1F6CZT9_HANXR</name>
<dbReference type="AlphaFoldDB" id="A0A1F6CZT9"/>
<dbReference type="Proteomes" id="UP000178606">
    <property type="component" value="Unassembled WGS sequence"/>
</dbReference>